<reference evidence="9 10" key="1">
    <citation type="submission" date="2023-01" db="EMBL/GenBank/DDBJ databases">
        <title>Novel diversity within Roseofilum (Cyanobacteria; Desertifilaceae) from marine benthic mats with descriptions of four novel species.</title>
        <authorList>
            <person name="Wang Y."/>
            <person name="Berthold D.E."/>
            <person name="Hu J."/>
            <person name="Lefler F.W."/>
            <person name="Laughinghouse H.D. IV."/>
        </authorList>
    </citation>
    <scope>NUCLEOTIDE SEQUENCE [LARGE SCALE GENOMIC DNA]</scope>
    <source>
        <strain evidence="9 10">BLCC-M114</strain>
    </source>
</reference>
<gene>
    <name evidence="9" type="ORF">PMG25_04475</name>
</gene>
<evidence type="ECO:0000259" key="8">
    <source>
        <dbReference type="PROSITE" id="PS51779"/>
    </source>
</evidence>
<evidence type="ECO:0000256" key="6">
    <source>
        <dbReference type="ARBA" id="ARBA00023136"/>
    </source>
</evidence>
<evidence type="ECO:0000256" key="7">
    <source>
        <dbReference type="ARBA" id="ARBA00023306"/>
    </source>
</evidence>
<dbReference type="Pfam" id="PF08478">
    <property type="entry name" value="POTRA_1"/>
    <property type="match status" value="1"/>
</dbReference>
<feature type="domain" description="POTRA" evidence="8">
    <location>
        <begin position="56"/>
        <end position="125"/>
    </location>
</feature>
<proteinExistence type="predicted"/>
<keyword evidence="2" id="KW-1003">Cell membrane</keyword>
<dbReference type="Gene3D" id="3.10.20.310">
    <property type="entry name" value="membrane protein fhac"/>
    <property type="match status" value="1"/>
</dbReference>
<keyword evidence="6" id="KW-0472">Membrane</keyword>
<dbReference type="InterPro" id="IPR034746">
    <property type="entry name" value="POTRA"/>
</dbReference>
<dbReference type="InterPro" id="IPR013685">
    <property type="entry name" value="POTRA_FtsQ_type"/>
</dbReference>
<dbReference type="PANTHER" id="PTHR37820:SF1">
    <property type="entry name" value="CELL DIVISION PROTEIN FTSQ"/>
    <property type="match status" value="1"/>
</dbReference>
<organism evidence="9 10">
    <name type="scientific">Roseofilum capinflatum BLCC-M114</name>
    <dbReference type="NCBI Taxonomy" id="3022440"/>
    <lineage>
        <taxon>Bacteria</taxon>
        <taxon>Bacillati</taxon>
        <taxon>Cyanobacteriota</taxon>
        <taxon>Cyanophyceae</taxon>
        <taxon>Desertifilales</taxon>
        <taxon>Desertifilaceae</taxon>
        <taxon>Roseofilum</taxon>
        <taxon>Roseofilum capinflatum</taxon>
    </lineage>
</organism>
<name>A0ABT7B2G3_9CYAN</name>
<dbReference type="Proteomes" id="UP001235849">
    <property type="component" value="Unassembled WGS sequence"/>
</dbReference>
<keyword evidence="5" id="KW-1133">Transmembrane helix</keyword>
<evidence type="ECO:0000256" key="2">
    <source>
        <dbReference type="ARBA" id="ARBA00022475"/>
    </source>
</evidence>
<evidence type="ECO:0000256" key="3">
    <source>
        <dbReference type="ARBA" id="ARBA00022618"/>
    </source>
</evidence>
<comment type="caution">
    <text evidence="9">The sequence shown here is derived from an EMBL/GenBank/DDBJ whole genome shotgun (WGS) entry which is preliminary data.</text>
</comment>
<keyword evidence="7" id="KW-0131">Cell cycle</keyword>
<protein>
    <submittedName>
        <fullName evidence="9">FtsQ-type POTRA domain-containing protein</fullName>
    </submittedName>
</protein>
<keyword evidence="10" id="KW-1185">Reference proteome</keyword>
<dbReference type="PANTHER" id="PTHR37820">
    <property type="entry name" value="CELL DIVISION PROTEIN DIVIB"/>
    <property type="match status" value="1"/>
</dbReference>
<evidence type="ECO:0000313" key="9">
    <source>
        <dbReference type="EMBL" id="MDJ1173342.1"/>
    </source>
</evidence>
<dbReference type="InterPro" id="IPR050487">
    <property type="entry name" value="FtsQ_DivIB"/>
</dbReference>
<sequence length="271" mass="31147">MTLIQPISKQELLERRKQLRQRQRLKVLQTLWQTVAVGAIAYGGGWLLTQPNWAIRDPEQVVITGNQLVTAEALREILPIEYPQSVFRLEPHEIAQTLEVNGPVAQARVTRQLFPLRLHIEVKERFPVAIAMTSRHNKTVGLIDEQGIWMPLENYTQLTDFPLPPLKVMGQLSHYQSHWPQVYRVLKESPVHITKLNWEDPKNLILTTELGQVHLGTYTPNFAKQVQLLDQMRELHKQVAPGQMNYIDLRNPDAPSIEIKSSSTPFNPSQN</sequence>
<evidence type="ECO:0000256" key="4">
    <source>
        <dbReference type="ARBA" id="ARBA00022692"/>
    </source>
</evidence>
<accession>A0ABT7B2G3</accession>
<evidence type="ECO:0000256" key="5">
    <source>
        <dbReference type="ARBA" id="ARBA00022989"/>
    </source>
</evidence>
<dbReference type="PROSITE" id="PS51779">
    <property type="entry name" value="POTRA"/>
    <property type="match status" value="1"/>
</dbReference>
<keyword evidence="3" id="KW-0132">Cell division</keyword>
<dbReference type="RefSeq" id="WP_283765708.1">
    <property type="nucleotide sequence ID" value="NZ_JAQOSO010000019.1"/>
</dbReference>
<evidence type="ECO:0000256" key="1">
    <source>
        <dbReference type="ARBA" id="ARBA00004370"/>
    </source>
</evidence>
<dbReference type="EMBL" id="JAQOSO010000019">
    <property type="protein sequence ID" value="MDJ1173342.1"/>
    <property type="molecule type" value="Genomic_DNA"/>
</dbReference>
<evidence type="ECO:0000313" key="10">
    <source>
        <dbReference type="Proteomes" id="UP001235849"/>
    </source>
</evidence>
<comment type="subcellular location">
    <subcellularLocation>
        <location evidence="1">Membrane</location>
    </subcellularLocation>
</comment>
<keyword evidence="4" id="KW-0812">Transmembrane</keyword>